<feature type="domain" description="RNA polymerase sigma factor 70 region 4 type 2" evidence="7">
    <location>
        <begin position="114"/>
        <end position="165"/>
    </location>
</feature>
<feature type="coiled-coil region" evidence="5">
    <location>
        <begin position="39"/>
        <end position="66"/>
    </location>
</feature>
<dbReference type="RefSeq" id="WP_072773478.1">
    <property type="nucleotide sequence ID" value="NZ_FRDN01000009.1"/>
</dbReference>
<dbReference type="InterPro" id="IPR007627">
    <property type="entry name" value="RNA_pol_sigma70_r2"/>
</dbReference>
<dbReference type="InterPro" id="IPR013324">
    <property type="entry name" value="RNA_pol_sigma_r3/r4-like"/>
</dbReference>
<keyword evidence="3" id="KW-0731">Sigma factor</keyword>
<comment type="similarity">
    <text evidence="1">Belongs to the sigma-70 factor family. ECF subfamily.</text>
</comment>
<accession>A0A1M7U7E8</accession>
<keyword evidence="2" id="KW-0805">Transcription regulation</keyword>
<dbReference type="Pfam" id="PF08281">
    <property type="entry name" value="Sigma70_r4_2"/>
    <property type="match status" value="1"/>
</dbReference>
<feature type="domain" description="RNA polymerase sigma-70 region 2" evidence="6">
    <location>
        <begin position="27"/>
        <end position="90"/>
    </location>
</feature>
<dbReference type="SUPFAM" id="SSF88946">
    <property type="entry name" value="Sigma2 domain of RNA polymerase sigma factors"/>
    <property type="match status" value="1"/>
</dbReference>
<evidence type="ECO:0000256" key="2">
    <source>
        <dbReference type="ARBA" id="ARBA00023015"/>
    </source>
</evidence>
<dbReference type="Proteomes" id="UP000184010">
    <property type="component" value="Unassembled WGS sequence"/>
</dbReference>
<dbReference type="PANTHER" id="PTHR43133">
    <property type="entry name" value="RNA POLYMERASE ECF-TYPE SIGMA FACTO"/>
    <property type="match status" value="1"/>
</dbReference>
<evidence type="ECO:0000256" key="4">
    <source>
        <dbReference type="ARBA" id="ARBA00023163"/>
    </source>
</evidence>
<dbReference type="Gene3D" id="1.10.10.10">
    <property type="entry name" value="Winged helix-like DNA-binding domain superfamily/Winged helix DNA-binding domain"/>
    <property type="match status" value="1"/>
</dbReference>
<evidence type="ECO:0000256" key="5">
    <source>
        <dbReference type="SAM" id="Coils"/>
    </source>
</evidence>
<dbReference type="GO" id="GO:0016987">
    <property type="term" value="F:sigma factor activity"/>
    <property type="evidence" value="ECO:0007669"/>
    <property type="project" value="UniProtKB-KW"/>
</dbReference>
<dbReference type="SUPFAM" id="SSF88659">
    <property type="entry name" value="Sigma3 and sigma4 domains of RNA polymerase sigma factors"/>
    <property type="match status" value="1"/>
</dbReference>
<dbReference type="STRING" id="1121395.SAMN02745215_03152"/>
<dbReference type="InterPro" id="IPR013249">
    <property type="entry name" value="RNA_pol_sigma70_r4_t2"/>
</dbReference>
<gene>
    <name evidence="8" type="ORF">SAMN02745215_03152</name>
</gene>
<proteinExistence type="inferred from homology"/>
<sequence length="174" mass="20658">MEQEVMNRVKQAQNGDKEALIQLIMSQKEDYYRLAYVYMKNQEDSLDALEDMILKVFENIRTLKNAEAFFNWSKTILVNCCKQNLRKKNKVILLQELPEETYEEAFGVYEERMAFEAHLASLNLHYQEVLRLRFLLDMDYQTIADLLKIPLGTVKSRMHTGLQKLKQRMEVEQV</sequence>
<dbReference type="Gene3D" id="1.10.1740.10">
    <property type="match status" value="1"/>
</dbReference>
<dbReference type="NCBIfam" id="TIGR02937">
    <property type="entry name" value="sigma70-ECF"/>
    <property type="match status" value="1"/>
</dbReference>
<dbReference type="GO" id="GO:0003677">
    <property type="term" value="F:DNA binding"/>
    <property type="evidence" value="ECO:0007669"/>
    <property type="project" value="InterPro"/>
</dbReference>
<evidence type="ECO:0000259" key="7">
    <source>
        <dbReference type="Pfam" id="PF08281"/>
    </source>
</evidence>
<dbReference type="InterPro" id="IPR013325">
    <property type="entry name" value="RNA_pol_sigma_r2"/>
</dbReference>
<dbReference type="InterPro" id="IPR039425">
    <property type="entry name" value="RNA_pol_sigma-70-like"/>
</dbReference>
<dbReference type="AlphaFoldDB" id="A0A1M7U7E8"/>
<keyword evidence="5" id="KW-0175">Coiled coil</keyword>
<dbReference type="EMBL" id="FRDN01000009">
    <property type="protein sequence ID" value="SHN78846.1"/>
    <property type="molecule type" value="Genomic_DNA"/>
</dbReference>
<keyword evidence="4" id="KW-0804">Transcription</keyword>
<dbReference type="InterPro" id="IPR036388">
    <property type="entry name" value="WH-like_DNA-bd_sf"/>
</dbReference>
<evidence type="ECO:0000256" key="1">
    <source>
        <dbReference type="ARBA" id="ARBA00010641"/>
    </source>
</evidence>
<reference evidence="9" key="1">
    <citation type="submission" date="2016-12" db="EMBL/GenBank/DDBJ databases">
        <authorList>
            <person name="Varghese N."/>
            <person name="Submissions S."/>
        </authorList>
    </citation>
    <scope>NUCLEOTIDE SEQUENCE [LARGE SCALE GENOMIC DNA]</scope>
    <source>
        <strain evidence="9">DSM 11544</strain>
    </source>
</reference>
<name>A0A1M7U7E8_9FIRM</name>
<dbReference type="PANTHER" id="PTHR43133:SF51">
    <property type="entry name" value="RNA POLYMERASE SIGMA FACTOR"/>
    <property type="match status" value="1"/>
</dbReference>
<dbReference type="InterPro" id="IPR014284">
    <property type="entry name" value="RNA_pol_sigma-70_dom"/>
</dbReference>
<evidence type="ECO:0000259" key="6">
    <source>
        <dbReference type="Pfam" id="PF04542"/>
    </source>
</evidence>
<dbReference type="CDD" id="cd06171">
    <property type="entry name" value="Sigma70_r4"/>
    <property type="match status" value="1"/>
</dbReference>
<dbReference type="GO" id="GO:0006352">
    <property type="term" value="P:DNA-templated transcription initiation"/>
    <property type="evidence" value="ECO:0007669"/>
    <property type="project" value="InterPro"/>
</dbReference>
<evidence type="ECO:0000313" key="8">
    <source>
        <dbReference type="EMBL" id="SHN78846.1"/>
    </source>
</evidence>
<organism evidence="8 9">
    <name type="scientific">Desulfitobacterium chlororespirans DSM 11544</name>
    <dbReference type="NCBI Taxonomy" id="1121395"/>
    <lineage>
        <taxon>Bacteria</taxon>
        <taxon>Bacillati</taxon>
        <taxon>Bacillota</taxon>
        <taxon>Clostridia</taxon>
        <taxon>Eubacteriales</taxon>
        <taxon>Desulfitobacteriaceae</taxon>
        <taxon>Desulfitobacterium</taxon>
    </lineage>
</organism>
<keyword evidence="9" id="KW-1185">Reference proteome</keyword>
<evidence type="ECO:0000256" key="3">
    <source>
        <dbReference type="ARBA" id="ARBA00023082"/>
    </source>
</evidence>
<dbReference type="Pfam" id="PF04542">
    <property type="entry name" value="Sigma70_r2"/>
    <property type="match status" value="1"/>
</dbReference>
<protein>
    <submittedName>
        <fullName evidence="8">RNA polymerase, sigma-24 subunit, RpoE</fullName>
    </submittedName>
</protein>
<evidence type="ECO:0000313" key="9">
    <source>
        <dbReference type="Proteomes" id="UP000184010"/>
    </source>
</evidence>